<name>A0A9X3AET9_9PSEU</name>
<comment type="similarity">
    <text evidence="1 2">Belongs to the short-chain dehydrogenases/reductases (SDR) family.</text>
</comment>
<dbReference type="AlphaFoldDB" id="A0A9X3AET9"/>
<dbReference type="PRINTS" id="PR00080">
    <property type="entry name" value="SDRFAMILY"/>
</dbReference>
<dbReference type="PANTHER" id="PTHR43313:SF1">
    <property type="entry name" value="3BETA-HYDROXYSTEROID DEHYDROGENASE DHS-16"/>
    <property type="match status" value="1"/>
</dbReference>
<keyword evidence="5" id="KW-1185">Reference proteome</keyword>
<dbReference type="Proteomes" id="UP001141259">
    <property type="component" value="Unassembled WGS sequence"/>
</dbReference>
<dbReference type="EMBL" id="JANYMP010000005">
    <property type="protein sequence ID" value="MCS7477752.1"/>
    <property type="molecule type" value="Genomic_DNA"/>
</dbReference>
<dbReference type="Pfam" id="PF00106">
    <property type="entry name" value="adh_short"/>
    <property type="match status" value="1"/>
</dbReference>
<feature type="compositionally biased region" description="Basic and acidic residues" evidence="3">
    <location>
        <begin position="1"/>
        <end position="12"/>
    </location>
</feature>
<dbReference type="InterPro" id="IPR020904">
    <property type="entry name" value="Sc_DH/Rdtase_CS"/>
</dbReference>
<dbReference type="GO" id="GO:0016491">
    <property type="term" value="F:oxidoreductase activity"/>
    <property type="evidence" value="ECO:0007669"/>
    <property type="project" value="TreeGrafter"/>
</dbReference>
<dbReference type="RefSeq" id="WP_259623265.1">
    <property type="nucleotide sequence ID" value="NZ_JANYMP010000005.1"/>
</dbReference>
<evidence type="ECO:0000313" key="5">
    <source>
        <dbReference type="Proteomes" id="UP001141259"/>
    </source>
</evidence>
<feature type="region of interest" description="Disordered" evidence="3">
    <location>
        <begin position="1"/>
        <end position="23"/>
    </location>
</feature>
<organism evidence="4 5">
    <name type="scientific">Umezawaea endophytica</name>
    <dbReference type="NCBI Taxonomy" id="1654476"/>
    <lineage>
        <taxon>Bacteria</taxon>
        <taxon>Bacillati</taxon>
        <taxon>Actinomycetota</taxon>
        <taxon>Actinomycetes</taxon>
        <taxon>Pseudonocardiales</taxon>
        <taxon>Pseudonocardiaceae</taxon>
        <taxon>Umezawaea</taxon>
    </lineage>
</organism>
<comment type="caution">
    <text evidence="4">The sequence shown here is derived from an EMBL/GenBank/DDBJ whole genome shotgun (WGS) entry which is preliminary data.</text>
</comment>
<evidence type="ECO:0000256" key="1">
    <source>
        <dbReference type="ARBA" id="ARBA00006484"/>
    </source>
</evidence>
<dbReference type="InterPro" id="IPR036291">
    <property type="entry name" value="NAD(P)-bd_dom_sf"/>
</dbReference>
<accession>A0A9X3AET9</accession>
<dbReference type="PANTHER" id="PTHR43313">
    <property type="entry name" value="SHORT-CHAIN DEHYDROGENASE/REDUCTASE FAMILY 9C"/>
    <property type="match status" value="1"/>
</dbReference>
<evidence type="ECO:0000256" key="3">
    <source>
        <dbReference type="SAM" id="MobiDB-lite"/>
    </source>
</evidence>
<dbReference type="GO" id="GO:0008202">
    <property type="term" value="P:steroid metabolic process"/>
    <property type="evidence" value="ECO:0007669"/>
    <property type="project" value="TreeGrafter"/>
</dbReference>
<protein>
    <submittedName>
        <fullName evidence="4">SDR family NAD(P)-dependent oxidoreductase</fullName>
    </submittedName>
</protein>
<dbReference type="PRINTS" id="PR00081">
    <property type="entry name" value="GDHRDH"/>
</dbReference>
<sequence>MNRPQHADERPTPRTTRPPRTQGRAAELVVVTGASTGIGRATAKRLAADGFHVLAGVRRQVDADRLAAENVEPVILDITSEAHVAALAERVARDPGGRPLRAVVNNAGIAVNAAVEALALTEWRRQFEVGVFGQIAVIQALLPALHAHGGRIVNIGSVGGKVAMPSFGPYAAAKFAMEAVSDALRREVEEFGVRVVVVVPGAVRTAMNESGVATATRLAEAMTPDQHVRYDKLTTAFLGQIEAFGKDGVEPESAAAVVSRAITARKPRTRYTVGRDAAVLVRLVRFMPDRLLDRVLRRQMKLG</sequence>
<dbReference type="InterPro" id="IPR002347">
    <property type="entry name" value="SDR_fam"/>
</dbReference>
<dbReference type="Gene3D" id="3.40.50.720">
    <property type="entry name" value="NAD(P)-binding Rossmann-like Domain"/>
    <property type="match status" value="1"/>
</dbReference>
<evidence type="ECO:0000256" key="2">
    <source>
        <dbReference type="RuleBase" id="RU000363"/>
    </source>
</evidence>
<evidence type="ECO:0000313" key="4">
    <source>
        <dbReference type="EMBL" id="MCS7477752.1"/>
    </source>
</evidence>
<gene>
    <name evidence="4" type="ORF">NZH93_12880</name>
</gene>
<proteinExistence type="inferred from homology"/>
<dbReference type="SUPFAM" id="SSF51735">
    <property type="entry name" value="NAD(P)-binding Rossmann-fold domains"/>
    <property type="match status" value="1"/>
</dbReference>
<reference evidence="4" key="1">
    <citation type="submission" date="2022-08" db="EMBL/GenBank/DDBJ databases">
        <authorList>
            <person name="Tistechok S."/>
            <person name="Samborskyy M."/>
            <person name="Roman I."/>
        </authorList>
    </citation>
    <scope>NUCLEOTIDE SEQUENCE</scope>
    <source>
        <strain evidence="4">DSM 103496</strain>
    </source>
</reference>
<dbReference type="PROSITE" id="PS00061">
    <property type="entry name" value="ADH_SHORT"/>
    <property type="match status" value="1"/>
</dbReference>